<evidence type="ECO:0000313" key="2">
    <source>
        <dbReference type="Proteomes" id="UP000310066"/>
    </source>
</evidence>
<dbReference type="Proteomes" id="UP000310066">
    <property type="component" value="Unassembled WGS sequence"/>
</dbReference>
<protein>
    <recommendedName>
        <fullName evidence="3">Fucose-specific lectin</fullName>
    </recommendedName>
</protein>
<dbReference type="SUPFAM" id="SSF89372">
    <property type="entry name" value="Fucose-specific lectin"/>
    <property type="match status" value="1"/>
</dbReference>
<evidence type="ECO:0000313" key="1">
    <source>
        <dbReference type="EMBL" id="TKA25917.1"/>
    </source>
</evidence>
<comment type="caution">
    <text evidence="1">The sequence shown here is derived from an EMBL/GenBank/DDBJ whole genome shotgun (WGS) entry which is preliminary data.</text>
</comment>
<dbReference type="EMBL" id="NAJP01000148">
    <property type="protein sequence ID" value="TKA25917.1"/>
    <property type="molecule type" value="Genomic_DNA"/>
</dbReference>
<proteinExistence type="predicted"/>
<sequence>MHVSSNSTLLVAGGAANGTPIAATSWFSNSHTTRQVFFLDSSGNVTKSNTTGSQPWSTSYNVPTGDSVDPSTNALAVCSATAAQIIGLDGIRVYYGSGSCPGTTSSECIHEAGMDFFESTQPTWHMWVTFPGSDVKSGVTSAQSQN</sequence>
<accession>A0A4U0TUN9</accession>
<evidence type="ECO:0008006" key="3">
    <source>
        <dbReference type="Google" id="ProtNLM"/>
    </source>
</evidence>
<name>A0A4U0TUN9_9PEZI</name>
<gene>
    <name evidence="1" type="ORF">B0A54_17800</name>
</gene>
<dbReference type="Gene3D" id="2.120.10.70">
    <property type="entry name" value="Fucose-specific lectin"/>
    <property type="match status" value="1"/>
</dbReference>
<organism evidence="1 2">
    <name type="scientific">Friedmanniomyces endolithicus</name>
    <dbReference type="NCBI Taxonomy" id="329885"/>
    <lineage>
        <taxon>Eukaryota</taxon>
        <taxon>Fungi</taxon>
        <taxon>Dikarya</taxon>
        <taxon>Ascomycota</taxon>
        <taxon>Pezizomycotina</taxon>
        <taxon>Dothideomycetes</taxon>
        <taxon>Dothideomycetidae</taxon>
        <taxon>Mycosphaerellales</taxon>
        <taxon>Teratosphaeriaceae</taxon>
        <taxon>Friedmanniomyces</taxon>
    </lineage>
</organism>
<reference evidence="1 2" key="1">
    <citation type="submission" date="2017-03" db="EMBL/GenBank/DDBJ databases">
        <title>Genomes of endolithic fungi from Antarctica.</title>
        <authorList>
            <person name="Coleine C."/>
            <person name="Masonjones S."/>
            <person name="Stajich J.E."/>
        </authorList>
    </citation>
    <scope>NUCLEOTIDE SEQUENCE [LARGE SCALE GENOMIC DNA]</scope>
    <source>
        <strain evidence="1 2">CCFEE 5311</strain>
    </source>
</reference>
<dbReference type="AlphaFoldDB" id="A0A4U0TUN9"/>